<comment type="caution">
    <text evidence="1">The sequence shown here is derived from an EMBL/GenBank/DDBJ whole genome shotgun (WGS) entry which is preliminary data.</text>
</comment>
<name>A0AA39UQT8_9AGAR</name>
<accession>A0AA39UQT8</accession>
<protein>
    <submittedName>
        <fullName evidence="1">Uncharacterized protein</fullName>
    </submittedName>
</protein>
<dbReference type="Proteomes" id="UP001175228">
    <property type="component" value="Unassembled WGS sequence"/>
</dbReference>
<reference evidence="1" key="1">
    <citation type="submission" date="2023-06" db="EMBL/GenBank/DDBJ databases">
        <authorList>
            <consortium name="Lawrence Berkeley National Laboratory"/>
            <person name="Ahrendt S."/>
            <person name="Sahu N."/>
            <person name="Indic B."/>
            <person name="Wong-Bajracharya J."/>
            <person name="Merenyi Z."/>
            <person name="Ke H.-M."/>
            <person name="Monk M."/>
            <person name="Kocsube S."/>
            <person name="Drula E."/>
            <person name="Lipzen A."/>
            <person name="Balint B."/>
            <person name="Henrissat B."/>
            <person name="Andreopoulos B."/>
            <person name="Martin F.M."/>
            <person name="Harder C.B."/>
            <person name="Rigling D."/>
            <person name="Ford K.L."/>
            <person name="Foster G.D."/>
            <person name="Pangilinan J."/>
            <person name="Papanicolaou A."/>
            <person name="Barry K."/>
            <person name="LaButti K."/>
            <person name="Viragh M."/>
            <person name="Koriabine M."/>
            <person name="Yan M."/>
            <person name="Riley R."/>
            <person name="Champramary S."/>
            <person name="Plett K.L."/>
            <person name="Tsai I.J."/>
            <person name="Slot J."/>
            <person name="Sipos G."/>
            <person name="Plett J."/>
            <person name="Nagy L.G."/>
            <person name="Grigoriev I.V."/>
        </authorList>
    </citation>
    <scope>NUCLEOTIDE SEQUENCE</scope>
    <source>
        <strain evidence="1">HWK02</strain>
    </source>
</reference>
<dbReference type="AlphaFoldDB" id="A0AA39UQT8"/>
<organism evidence="1 2">
    <name type="scientific">Armillaria luteobubalina</name>
    <dbReference type="NCBI Taxonomy" id="153913"/>
    <lineage>
        <taxon>Eukaryota</taxon>
        <taxon>Fungi</taxon>
        <taxon>Dikarya</taxon>
        <taxon>Basidiomycota</taxon>
        <taxon>Agaricomycotina</taxon>
        <taxon>Agaricomycetes</taxon>
        <taxon>Agaricomycetidae</taxon>
        <taxon>Agaricales</taxon>
        <taxon>Marasmiineae</taxon>
        <taxon>Physalacriaceae</taxon>
        <taxon>Armillaria</taxon>
    </lineage>
</organism>
<dbReference type="EMBL" id="JAUEPU010000010">
    <property type="protein sequence ID" value="KAK0498823.1"/>
    <property type="molecule type" value="Genomic_DNA"/>
</dbReference>
<keyword evidence="2" id="KW-1185">Reference proteome</keyword>
<evidence type="ECO:0000313" key="2">
    <source>
        <dbReference type="Proteomes" id="UP001175228"/>
    </source>
</evidence>
<sequence length="178" mass="19478">MDGGSLNVGCMRYHGQESERNGVGIHVTRVTIKTLGANLIEQQSRLGGSCCVQMGINPSRWLLKVQMLQGLSSPPKLAQGWAWTGGTAGLSIYIHPPQPPNYARIDPQFGFKPTVDINNCFWSMRINESIGSSPSTASTDNFIQTPSAYGVSHVDDNLDMLGFNFSVPNYFADDQAYF</sequence>
<proteinExistence type="predicted"/>
<evidence type="ECO:0000313" key="1">
    <source>
        <dbReference type="EMBL" id="KAK0498823.1"/>
    </source>
</evidence>
<gene>
    <name evidence="1" type="ORF">EDD18DRAFT_1103294</name>
</gene>